<feature type="non-terminal residue" evidence="16">
    <location>
        <position position="1"/>
    </location>
</feature>
<keyword evidence="13" id="KW-0175">Coiled coil</keyword>
<evidence type="ECO:0000256" key="5">
    <source>
        <dbReference type="ARBA" id="ARBA00022490"/>
    </source>
</evidence>
<dbReference type="Proteomes" id="UP000799770">
    <property type="component" value="Unassembled WGS sequence"/>
</dbReference>
<keyword evidence="17" id="KW-1185">Reference proteome</keyword>
<feature type="region of interest" description="Disordered" evidence="14">
    <location>
        <begin position="265"/>
        <end position="353"/>
    </location>
</feature>
<proteinExistence type="inferred from homology"/>
<evidence type="ECO:0000256" key="4">
    <source>
        <dbReference type="ARBA" id="ARBA00012483"/>
    </source>
</evidence>
<feature type="coiled-coil region" evidence="13">
    <location>
        <begin position="78"/>
        <end position="154"/>
    </location>
</feature>
<evidence type="ECO:0000256" key="6">
    <source>
        <dbReference type="ARBA" id="ARBA00022553"/>
    </source>
</evidence>
<feature type="region of interest" description="Disordered" evidence="14">
    <location>
        <begin position="1012"/>
        <end position="1048"/>
    </location>
</feature>
<keyword evidence="8" id="KW-0479">Metal-binding</keyword>
<evidence type="ECO:0000256" key="12">
    <source>
        <dbReference type="PROSITE-ProRule" id="PRU00175"/>
    </source>
</evidence>
<evidence type="ECO:0000256" key="8">
    <source>
        <dbReference type="ARBA" id="ARBA00022723"/>
    </source>
</evidence>
<keyword evidence="10" id="KW-0862">Zinc</keyword>
<dbReference type="GO" id="GO:0061630">
    <property type="term" value="F:ubiquitin protein ligase activity"/>
    <property type="evidence" value="ECO:0007669"/>
    <property type="project" value="UniProtKB-EC"/>
</dbReference>
<dbReference type="GO" id="GO:0043022">
    <property type="term" value="F:ribosome binding"/>
    <property type="evidence" value="ECO:0007669"/>
    <property type="project" value="TreeGrafter"/>
</dbReference>
<dbReference type="InterPro" id="IPR044288">
    <property type="entry name" value="ZNF598/HEL2"/>
</dbReference>
<evidence type="ECO:0000256" key="9">
    <source>
        <dbReference type="ARBA" id="ARBA00022771"/>
    </source>
</evidence>
<evidence type="ECO:0000256" key="10">
    <source>
        <dbReference type="ARBA" id="ARBA00022833"/>
    </source>
</evidence>
<dbReference type="InterPro" id="IPR013087">
    <property type="entry name" value="Znf_C2H2_type"/>
</dbReference>
<sequence length="1048" mass="114688">QAPKVTASSAKLGTILAWFQKSGSAHSIKELEKALPSVGSINSMQVKDYLQALSDDNKIRVEKIGSGNWYWSFPSEEKKSKEALLEKAQEEYNKANVAVAELEAKVDEAGAAREEDDELLAGTGGDRKALVTKHANLSKELEALRMELAAYSEQDPVEIERKRDETKQFRDDSEKWTDQIMSMESWLRGHIGGDKEQMSSIMRMCYGDDLDEEEGGLRELYLVTNTCQRSDSPPRISMPYCKSPRTSSIAALRRIERNRPSAIHMASTSETPPNAAQDNPPGPASPRRGANRGRGGLRRGPDHGGQEHNSRGRGRGGRSRGWGFRAEGAPARTPVTEAAPALESSTEPVRPKPGAAVGKVAAAEDPEEGEVCFICASPVQHTAVAPCNHRTCHICSLRLRALYKTKTCAHCRTESDHIIFTDDATKNFEDFSQDDFFKSDDNLGIHFENPEIHEDTLLLLRYNCPEETCDVACLGWPDLHRHVKTAHGKVMCDLCTRNKKVFTHEHELFTYAELRKHQKFGDDNPGAIDQSGFKGHPECGFCRQRFYGDDELFVHCRDKHERCHICDRRDGSRKQQYYVDYNSLEQHFHKEHFPCLDRECLEKKFVVFDSEMDLKAHQLEVHPNGLSKDARRDARRVDMAGFDYRPAHDDSRRGGREGRSRGRGRDPNSEPLPASSAQPMSRAELAYQRQMAVQSGQPGVGRSFGGQLTSSDNAAVRPTPREAEPSTITATRPVTTAPSADNVTNNLGSLTLESQPTSTAPRTPQEQARLLRHQAVIERATNMLQKDASKLDEFKAKISAYRTSKLSATELIEGFFALFDTSATELGKLVKELADIFEMASKRDSLLKAWSDWRAINEDYPSLPGAATGLSLSGGPAAHGGSRVLKLKNSTAQSSRSAVSRQASWATTSSNSPFPPLSAASSGRIGAKPGQTPWATPSANASARVSPMPSRAASSVALNTRKNKSLADAFPALPAAPKPTSTIFSPGYTGAGLIRNNSGHNTPVNAWTGAGAGSSSSGLLGVPGEDAAAAGGKKKGNKNKKQTLFHFG</sequence>
<dbReference type="OrthoDB" id="3838338at2759"/>
<feature type="compositionally biased region" description="Low complexity" evidence="14">
    <location>
        <begin position="890"/>
        <end position="906"/>
    </location>
</feature>
<comment type="similarity">
    <text evidence="11">Belongs to the ZNF598/HEL2 family.</text>
</comment>
<evidence type="ECO:0000256" key="2">
    <source>
        <dbReference type="ARBA" id="ARBA00004496"/>
    </source>
</evidence>
<evidence type="ECO:0000313" key="17">
    <source>
        <dbReference type="Proteomes" id="UP000799770"/>
    </source>
</evidence>
<evidence type="ECO:0000313" key="16">
    <source>
        <dbReference type="EMBL" id="KAF2109129.1"/>
    </source>
</evidence>
<dbReference type="Gene3D" id="3.30.40.10">
    <property type="entry name" value="Zinc/RING finger domain, C3HC4 (zinc finger)"/>
    <property type="match status" value="1"/>
</dbReference>
<dbReference type="PROSITE" id="PS50089">
    <property type="entry name" value="ZF_RING_2"/>
    <property type="match status" value="1"/>
</dbReference>
<dbReference type="InterPro" id="IPR056437">
    <property type="entry name" value="Znf-C2H2_ZNF598/HEL2"/>
</dbReference>
<dbReference type="InterPro" id="IPR001841">
    <property type="entry name" value="Znf_RING"/>
</dbReference>
<dbReference type="Pfam" id="PF23202">
    <property type="entry name" value="PAH_ZNF598"/>
    <property type="match status" value="1"/>
</dbReference>
<evidence type="ECO:0000256" key="11">
    <source>
        <dbReference type="ARBA" id="ARBA00035113"/>
    </source>
</evidence>
<feature type="compositionally biased region" description="Basic residues" evidence="14">
    <location>
        <begin position="1032"/>
        <end position="1048"/>
    </location>
</feature>
<keyword evidence="5" id="KW-0963">Cytoplasm</keyword>
<feature type="compositionally biased region" description="Basic and acidic residues" evidence="14">
    <location>
        <begin position="645"/>
        <end position="668"/>
    </location>
</feature>
<dbReference type="SMART" id="SM00355">
    <property type="entry name" value="ZnF_C2H2"/>
    <property type="match status" value="4"/>
</dbReference>
<accession>A0A6A5YPG6</accession>
<evidence type="ECO:0000256" key="1">
    <source>
        <dbReference type="ARBA" id="ARBA00000900"/>
    </source>
</evidence>
<dbReference type="EMBL" id="ML977344">
    <property type="protein sequence ID" value="KAF2109129.1"/>
    <property type="molecule type" value="Genomic_DNA"/>
</dbReference>
<name>A0A6A5YPG6_9PLEO</name>
<comment type="subcellular location">
    <subcellularLocation>
        <location evidence="2">Cytoplasm</location>
    </subcellularLocation>
</comment>
<dbReference type="PROSITE" id="PS00028">
    <property type="entry name" value="ZINC_FINGER_C2H2_1"/>
    <property type="match status" value="1"/>
</dbReference>
<keyword evidence="9 12" id="KW-0863">Zinc-finger</keyword>
<evidence type="ECO:0000256" key="3">
    <source>
        <dbReference type="ARBA" id="ARBA00004906"/>
    </source>
</evidence>
<organism evidence="16 17">
    <name type="scientific">Lophiotrema nucula</name>
    <dbReference type="NCBI Taxonomy" id="690887"/>
    <lineage>
        <taxon>Eukaryota</taxon>
        <taxon>Fungi</taxon>
        <taxon>Dikarya</taxon>
        <taxon>Ascomycota</taxon>
        <taxon>Pezizomycotina</taxon>
        <taxon>Dothideomycetes</taxon>
        <taxon>Pleosporomycetidae</taxon>
        <taxon>Pleosporales</taxon>
        <taxon>Lophiotremataceae</taxon>
        <taxon>Lophiotrema</taxon>
    </lineage>
</organism>
<comment type="pathway">
    <text evidence="3">Protein modification; protein ubiquitination.</text>
</comment>
<feature type="compositionally biased region" description="Basic and acidic residues" evidence="14">
    <location>
        <begin position="299"/>
        <end position="310"/>
    </location>
</feature>
<evidence type="ECO:0000259" key="15">
    <source>
        <dbReference type="PROSITE" id="PS50089"/>
    </source>
</evidence>
<dbReference type="SUPFAM" id="SSF57850">
    <property type="entry name" value="RING/U-box"/>
    <property type="match status" value="1"/>
</dbReference>
<keyword evidence="7" id="KW-0808">Transferase</keyword>
<feature type="domain" description="RING-type" evidence="15">
    <location>
        <begin position="372"/>
        <end position="412"/>
    </location>
</feature>
<feature type="region of interest" description="Disordered" evidence="14">
    <location>
        <begin position="228"/>
        <end position="247"/>
    </location>
</feature>
<dbReference type="Pfam" id="PF23230">
    <property type="entry name" value="zf-C2H2_13"/>
    <property type="match status" value="1"/>
</dbReference>
<dbReference type="InterPro" id="IPR040453">
    <property type="entry name" value="Mnd1_HTH"/>
</dbReference>
<comment type="catalytic activity">
    <reaction evidence="1">
        <text>S-ubiquitinyl-[E2 ubiquitin-conjugating enzyme]-L-cysteine + [acceptor protein]-L-lysine = [E2 ubiquitin-conjugating enzyme]-L-cysteine + N(6)-ubiquitinyl-[acceptor protein]-L-lysine.</text>
        <dbReference type="EC" id="2.3.2.27"/>
    </reaction>
</comment>
<feature type="region of interest" description="Disordered" evidence="14">
    <location>
        <begin position="640"/>
        <end position="766"/>
    </location>
</feature>
<dbReference type="CDD" id="cd16615">
    <property type="entry name" value="RING-HC_ZNF598"/>
    <property type="match status" value="1"/>
</dbReference>
<protein>
    <recommendedName>
        <fullName evidence="4">RING-type E3 ubiquitin transferase</fullName>
        <ecNumber evidence="4">2.3.2.27</ecNumber>
    </recommendedName>
</protein>
<evidence type="ECO:0000256" key="14">
    <source>
        <dbReference type="SAM" id="MobiDB-lite"/>
    </source>
</evidence>
<dbReference type="AlphaFoldDB" id="A0A6A5YPG6"/>
<evidence type="ECO:0000256" key="7">
    <source>
        <dbReference type="ARBA" id="ARBA00022679"/>
    </source>
</evidence>
<dbReference type="InterPro" id="IPR041888">
    <property type="entry name" value="RING-HC_ZNF598/HEL2"/>
</dbReference>
<dbReference type="InterPro" id="IPR013083">
    <property type="entry name" value="Znf_RING/FYVE/PHD"/>
</dbReference>
<reference evidence="16" key="1">
    <citation type="journal article" date="2020" name="Stud. Mycol.">
        <title>101 Dothideomycetes genomes: a test case for predicting lifestyles and emergence of pathogens.</title>
        <authorList>
            <person name="Haridas S."/>
            <person name="Albert R."/>
            <person name="Binder M."/>
            <person name="Bloem J."/>
            <person name="Labutti K."/>
            <person name="Salamov A."/>
            <person name="Andreopoulos B."/>
            <person name="Baker S."/>
            <person name="Barry K."/>
            <person name="Bills G."/>
            <person name="Bluhm B."/>
            <person name="Cannon C."/>
            <person name="Castanera R."/>
            <person name="Culley D."/>
            <person name="Daum C."/>
            <person name="Ezra D."/>
            <person name="Gonzalez J."/>
            <person name="Henrissat B."/>
            <person name="Kuo A."/>
            <person name="Liang C."/>
            <person name="Lipzen A."/>
            <person name="Lutzoni F."/>
            <person name="Magnuson J."/>
            <person name="Mondo S."/>
            <person name="Nolan M."/>
            <person name="Ohm R."/>
            <person name="Pangilinan J."/>
            <person name="Park H.-J."/>
            <person name="Ramirez L."/>
            <person name="Alfaro M."/>
            <person name="Sun H."/>
            <person name="Tritt A."/>
            <person name="Yoshinaga Y."/>
            <person name="Zwiers L.-H."/>
            <person name="Turgeon B."/>
            <person name="Goodwin S."/>
            <person name="Spatafora J."/>
            <person name="Crous P."/>
            <person name="Grigoriev I."/>
        </authorList>
    </citation>
    <scope>NUCLEOTIDE SEQUENCE</scope>
    <source>
        <strain evidence="16">CBS 627.86</strain>
    </source>
</reference>
<evidence type="ECO:0000256" key="13">
    <source>
        <dbReference type="SAM" id="Coils"/>
    </source>
</evidence>
<dbReference type="InterPro" id="IPR057634">
    <property type="entry name" value="PAH_ZNF598/HEL2"/>
</dbReference>
<feature type="compositionally biased region" description="Polar residues" evidence="14">
    <location>
        <begin position="266"/>
        <end position="277"/>
    </location>
</feature>
<dbReference type="Pfam" id="PF25447">
    <property type="entry name" value="RING_ZNF598"/>
    <property type="match status" value="1"/>
</dbReference>
<dbReference type="EC" id="2.3.2.27" evidence="4"/>
<feature type="compositionally biased region" description="Polar residues" evidence="14">
    <location>
        <begin position="933"/>
        <end position="943"/>
    </location>
</feature>
<dbReference type="PANTHER" id="PTHR22938:SF0">
    <property type="entry name" value="E3 UBIQUITIN-PROTEIN LIGASE ZNF598"/>
    <property type="match status" value="1"/>
</dbReference>
<feature type="region of interest" description="Disordered" evidence="14">
    <location>
        <begin position="888"/>
        <end position="954"/>
    </location>
</feature>
<dbReference type="GO" id="GO:0072344">
    <property type="term" value="P:rescue of stalled ribosome"/>
    <property type="evidence" value="ECO:0007669"/>
    <property type="project" value="InterPro"/>
</dbReference>
<gene>
    <name evidence="16" type="ORF">BDV96DRAFT_503360</name>
</gene>
<dbReference type="Pfam" id="PF03962">
    <property type="entry name" value="Mnd1"/>
    <property type="match status" value="1"/>
</dbReference>
<dbReference type="GO" id="GO:0008270">
    <property type="term" value="F:zinc ion binding"/>
    <property type="evidence" value="ECO:0007669"/>
    <property type="project" value="UniProtKB-KW"/>
</dbReference>
<dbReference type="GO" id="GO:0005737">
    <property type="term" value="C:cytoplasm"/>
    <property type="evidence" value="ECO:0007669"/>
    <property type="project" value="UniProtKB-SubCell"/>
</dbReference>
<dbReference type="GO" id="GO:0016567">
    <property type="term" value="P:protein ubiquitination"/>
    <property type="evidence" value="ECO:0007669"/>
    <property type="project" value="TreeGrafter"/>
</dbReference>
<feature type="compositionally biased region" description="Polar residues" evidence="14">
    <location>
        <begin position="726"/>
        <end position="766"/>
    </location>
</feature>
<dbReference type="PANTHER" id="PTHR22938">
    <property type="entry name" value="ZINC FINGER PROTEIN 598"/>
    <property type="match status" value="1"/>
</dbReference>
<keyword evidence="6" id="KW-0597">Phosphoprotein</keyword>